<dbReference type="AlphaFoldDB" id="A0A430FDY3"/>
<feature type="region of interest" description="Disordered" evidence="1">
    <location>
        <begin position="589"/>
        <end position="618"/>
    </location>
</feature>
<evidence type="ECO:0000256" key="1">
    <source>
        <dbReference type="SAM" id="MobiDB-lite"/>
    </source>
</evidence>
<evidence type="ECO:0000313" key="4">
    <source>
        <dbReference type="Proteomes" id="UP000287533"/>
    </source>
</evidence>
<organism evidence="3 4">
    <name type="scientific">Bifidobacterium goeldii</name>
    <dbReference type="NCBI Taxonomy" id="2306975"/>
    <lineage>
        <taxon>Bacteria</taxon>
        <taxon>Bacillati</taxon>
        <taxon>Actinomycetota</taxon>
        <taxon>Actinomycetes</taxon>
        <taxon>Bifidobacteriales</taxon>
        <taxon>Bifidobacteriaceae</taxon>
        <taxon>Bifidobacterium</taxon>
    </lineage>
</organism>
<feature type="region of interest" description="Disordered" evidence="1">
    <location>
        <begin position="547"/>
        <end position="573"/>
    </location>
</feature>
<feature type="chain" id="PRO_5038655498" description="Tubuliform spidroin" evidence="2">
    <location>
        <begin position="19"/>
        <end position="735"/>
    </location>
</feature>
<reference evidence="3 4" key="1">
    <citation type="submission" date="2018-09" db="EMBL/GenBank/DDBJ databases">
        <title>Characterization of the phylogenetic diversity of five novel species belonging to the genus Bifidobacterium.</title>
        <authorList>
            <person name="Lugli G.A."/>
            <person name="Duranti S."/>
            <person name="Milani C."/>
        </authorList>
    </citation>
    <scope>NUCLEOTIDE SEQUENCE [LARGE SCALE GENOMIC DNA]</scope>
    <source>
        <strain evidence="3 4">2034B</strain>
    </source>
</reference>
<dbReference type="RefSeq" id="WP_125982244.1">
    <property type="nucleotide sequence ID" value="NZ_QXGL01000009.1"/>
</dbReference>
<name>A0A430FDY3_9BIFI</name>
<gene>
    <name evidence="3" type="ORF">D2E25_1887</name>
</gene>
<comment type="caution">
    <text evidence="3">The sequence shown here is derived from an EMBL/GenBank/DDBJ whole genome shotgun (WGS) entry which is preliminary data.</text>
</comment>
<feature type="compositionally biased region" description="Basic and acidic residues" evidence="1">
    <location>
        <begin position="547"/>
        <end position="559"/>
    </location>
</feature>
<evidence type="ECO:0000313" key="3">
    <source>
        <dbReference type="EMBL" id="RSX51039.1"/>
    </source>
</evidence>
<sequence>MSRYANIVVRGCACLACAALTLAPTASGITTIVEHAADAGSATYTKTQSVFTVADAEGEPGRLYVDDDFNITQQGSIVDYGVIDGASGASVARYATDGNTTVNAHTRVTAGQRALPWNVRVVYGLNGPETDAAAIAGASGLVDIRITLEPNPVASGDYAQRSIPVIAFTVPDTVTDDITVGSGMTVTQNGSDLLVTGIGMPGKQTVLDCYMNATKFTMGHLAFTAVQATDMASLSAETNAVASSADNVVDTLVVTDSTADKTLIDQLTAMRDREAEAAQREIAEKTAAHQAAFDSYMVHYVGSYTTHLSGSIGSSTQMQALIGTAGELTGNTPMAQAVVDLANAVNAVSAAHEHTGAVRAIDDVIRRIQQRGTSGLINELTTTMGEEAAAGTKGYKAGQSQLSNAMIPYSMAYTDTYTKHLSQLTGGTSAGAAAYEQQAIDATNAEFKTSDDLKSDTQKVDAAMSALAAASEHTGAANALQQISVQFADQLSAGESDNTGSNTDDNASSGDNASNTDNVVSLRYGLFGGASHTMAGRFETKRLKRVNEAKRKEAQRKAEALANGTTDDSSSQMDLSQVMGNASGLGMLGNAAKGGANDNSNAKGKESNSNDNANKSAQNAASAATAALANQVSAVYGIAGMDAQPALQPDTSVLVDEAVEIGSVSDVLTQAATALANSATADSALSQQLNTAFAAVTNANNTAGDTADTSYDVLSDLNRYTTRLRMLIVYPAIEQ</sequence>
<dbReference type="EMBL" id="QXGL01000009">
    <property type="protein sequence ID" value="RSX51039.1"/>
    <property type="molecule type" value="Genomic_DNA"/>
</dbReference>
<keyword evidence="2" id="KW-0732">Signal</keyword>
<dbReference type="OrthoDB" id="3240077at2"/>
<evidence type="ECO:0008006" key="5">
    <source>
        <dbReference type="Google" id="ProtNLM"/>
    </source>
</evidence>
<feature type="compositionally biased region" description="Polar residues" evidence="1">
    <location>
        <begin position="563"/>
        <end position="573"/>
    </location>
</feature>
<feature type="signal peptide" evidence="2">
    <location>
        <begin position="1"/>
        <end position="18"/>
    </location>
</feature>
<accession>A0A430FDY3</accession>
<evidence type="ECO:0000256" key="2">
    <source>
        <dbReference type="SAM" id="SignalP"/>
    </source>
</evidence>
<feature type="region of interest" description="Disordered" evidence="1">
    <location>
        <begin position="493"/>
        <end position="515"/>
    </location>
</feature>
<feature type="compositionally biased region" description="Low complexity" evidence="1">
    <location>
        <begin position="609"/>
        <end position="618"/>
    </location>
</feature>
<dbReference type="Proteomes" id="UP000287533">
    <property type="component" value="Unassembled WGS sequence"/>
</dbReference>
<proteinExistence type="predicted"/>
<protein>
    <recommendedName>
        <fullName evidence="5">Tubuliform spidroin</fullName>
    </recommendedName>
</protein>
<keyword evidence="4" id="KW-1185">Reference proteome</keyword>